<keyword evidence="3" id="KW-1185">Reference proteome</keyword>
<evidence type="ECO:0000259" key="1">
    <source>
        <dbReference type="PROSITE" id="PS51819"/>
    </source>
</evidence>
<reference evidence="2 3" key="1">
    <citation type="submission" date="2016-11" db="EMBL/GenBank/DDBJ databases">
        <authorList>
            <person name="Jaros S."/>
            <person name="Januszkiewicz K."/>
            <person name="Wedrychowicz H."/>
        </authorList>
    </citation>
    <scope>NUCLEOTIDE SEQUENCE [LARGE SCALE GENOMIC DNA]</scope>
    <source>
        <strain evidence="2 3">DSM 14828</strain>
    </source>
</reference>
<accession>A0A1M4WKY1</accession>
<dbReference type="InterPro" id="IPR004360">
    <property type="entry name" value="Glyas_Fos-R_dOase_dom"/>
</dbReference>
<feature type="domain" description="VOC" evidence="1">
    <location>
        <begin position="2"/>
        <end position="120"/>
    </location>
</feature>
<dbReference type="GO" id="GO:0016829">
    <property type="term" value="F:lyase activity"/>
    <property type="evidence" value="ECO:0007669"/>
    <property type="project" value="UniProtKB-KW"/>
</dbReference>
<protein>
    <submittedName>
        <fullName evidence="2">Lactoylglutathione lyase</fullName>
    </submittedName>
</protein>
<dbReference type="CDD" id="cd06587">
    <property type="entry name" value="VOC"/>
    <property type="match status" value="1"/>
</dbReference>
<dbReference type="Proteomes" id="UP000184251">
    <property type="component" value="Unassembled WGS sequence"/>
</dbReference>
<dbReference type="STRING" id="1120975.SAMN02746064_01272"/>
<dbReference type="EMBL" id="FQTU01000007">
    <property type="protein sequence ID" value="SHE81854.1"/>
    <property type="molecule type" value="Genomic_DNA"/>
</dbReference>
<evidence type="ECO:0000313" key="3">
    <source>
        <dbReference type="Proteomes" id="UP000184251"/>
    </source>
</evidence>
<dbReference type="InterPro" id="IPR029068">
    <property type="entry name" value="Glyas_Bleomycin-R_OHBP_Dase"/>
</dbReference>
<organism evidence="2 3">
    <name type="scientific">Alkalibacter saccharofermentans DSM 14828</name>
    <dbReference type="NCBI Taxonomy" id="1120975"/>
    <lineage>
        <taxon>Bacteria</taxon>
        <taxon>Bacillati</taxon>
        <taxon>Bacillota</taxon>
        <taxon>Clostridia</taxon>
        <taxon>Eubacteriales</taxon>
        <taxon>Eubacteriaceae</taxon>
        <taxon>Alkalibacter</taxon>
    </lineage>
</organism>
<proteinExistence type="predicted"/>
<dbReference type="Pfam" id="PF00903">
    <property type="entry name" value="Glyoxalase"/>
    <property type="match status" value="1"/>
</dbReference>
<name>A0A1M4WKY1_9FIRM</name>
<dbReference type="AlphaFoldDB" id="A0A1M4WKY1"/>
<keyword evidence="2" id="KW-0456">Lyase</keyword>
<dbReference type="Gene3D" id="3.10.180.10">
    <property type="entry name" value="2,3-Dihydroxybiphenyl 1,2-Dioxygenase, domain 1"/>
    <property type="match status" value="1"/>
</dbReference>
<gene>
    <name evidence="2" type="ORF">SAMN02746064_01272</name>
</gene>
<dbReference type="PROSITE" id="PS51819">
    <property type="entry name" value="VOC"/>
    <property type="match status" value="1"/>
</dbReference>
<dbReference type="RefSeq" id="WP_073270258.1">
    <property type="nucleotide sequence ID" value="NZ_FQTU01000007.1"/>
</dbReference>
<dbReference type="InterPro" id="IPR037523">
    <property type="entry name" value="VOC_core"/>
</dbReference>
<dbReference type="OrthoDB" id="192739at2"/>
<evidence type="ECO:0000313" key="2">
    <source>
        <dbReference type="EMBL" id="SHE81854.1"/>
    </source>
</evidence>
<sequence>MSFLWTTIKVADLEKSIEFYTDIVGLTVNRRFPAGPGREIAFLGDGGTEVELIFDAQRNDPPSYTRDISMGFSVADIGKKIDEIKSKGIGVHSGPFKPNPNIEFFYITDPDGVMIQFAQNL</sequence>
<dbReference type="SUPFAM" id="SSF54593">
    <property type="entry name" value="Glyoxalase/Bleomycin resistance protein/Dihydroxybiphenyl dioxygenase"/>
    <property type="match status" value="1"/>
</dbReference>